<organism evidence="2">
    <name type="scientific">Arcella intermedia</name>
    <dbReference type="NCBI Taxonomy" id="1963864"/>
    <lineage>
        <taxon>Eukaryota</taxon>
        <taxon>Amoebozoa</taxon>
        <taxon>Tubulinea</taxon>
        <taxon>Elardia</taxon>
        <taxon>Arcellinida</taxon>
        <taxon>Sphaerothecina</taxon>
        <taxon>Arcellidae</taxon>
        <taxon>Arcella</taxon>
    </lineage>
</organism>
<proteinExistence type="predicted"/>
<sequence>MSDLHNISLSNNVPLPFGSQPLNRILVGGSHDAGLWTVKKTGLAVFISDSFFITQTSDLLGQLCSGSRWFDIRLSKLGGDWSTFHGTGLIYGYGGSLSLLLSQLKAFYSYPKYSKEVITWRIKIGSGDDSNQLASLLRENLASYSVDKTTEEQEIQSMSLSDIWGQNRTQGHLILMKYSWEPPPVEIGKRKGWFWDYPSSQYGQFSDALTMNGMLRRCVDGQIPRLLSYRNLTTPYHPNNSLIGLWWTFTTEDVKSNTDNQWAAFPSGFTDFFVLSGGEIGNVLVSDFFSRYPQIMDVVYAYNLNKYGHYPGLPPSTGFSVLNNPVIPGVGLFNGTGSCDPIGSATDAFLFKAMAILILMVTVLGIILVGLITCAACKFRKNWYLRKKYLPLVDKTNPKVQGED</sequence>
<dbReference type="GO" id="GO:0006629">
    <property type="term" value="P:lipid metabolic process"/>
    <property type="evidence" value="ECO:0007669"/>
    <property type="project" value="InterPro"/>
</dbReference>
<dbReference type="AlphaFoldDB" id="A0A6B2L5T6"/>
<dbReference type="SUPFAM" id="SSF51695">
    <property type="entry name" value="PLC-like phosphodiesterases"/>
    <property type="match status" value="1"/>
</dbReference>
<dbReference type="InterPro" id="IPR051057">
    <property type="entry name" value="PI-PLC_domain"/>
</dbReference>
<feature type="transmembrane region" description="Helical" evidence="1">
    <location>
        <begin position="349"/>
        <end position="377"/>
    </location>
</feature>
<evidence type="ECO:0000256" key="1">
    <source>
        <dbReference type="SAM" id="Phobius"/>
    </source>
</evidence>
<dbReference type="PANTHER" id="PTHR13593">
    <property type="match status" value="1"/>
</dbReference>
<evidence type="ECO:0000313" key="2">
    <source>
        <dbReference type="EMBL" id="NDV32247.1"/>
    </source>
</evidence>
<protein>
    <recommendedName>
        <fullName evidence="3">Phosphatidylinositol-specific phospholipase C X domain-containing protein</fullName>
    </recommendedName>
</protein>
<dbReference type="InterPro" id="IPR017946">
    <property type="entry name" value="PLC-like_Pdiesterase_TIM-brl"/>
</dbReference>
<dbReference type="Gene3D" id="3.20.20.190">
    <property type="entry name" value="Phosphatidylinositol (PI) phosphodiesterase"/>
    <property type="match status" value="1"/>
</dbReference>
<dbReference type="GO" id="GO:0008081">
    <property type="term" value="F:phosphoric diester hydrolase activity"/>
    <property type="evidence" value="ECO:0007669"/>
    <property type="project" value="InterPro"/>
</dbReference>
<dbReference type="PANTHER" id="PTHR13593:SF113">
    <property type="entry name" value="SI:DKEY-266F7.9"/>
    <property type="match status" value="1"/>
</dbReference>
<name>A0A6B2L5T6_9EUKA</name>
<keyword evidence="1" id="KW-0812">Transmembrane</keyword>
<dbReference type="EMBL" id="GIBP01003278">
    <property type="protein sequence ID" value="NDV32247.1"/>
    <property type="molecule type" value="Transcribed_RNA"/>
</dbReference>
<dbReference type="PROSITE" id="PS50007">
    <property type="entry name" value="PIPLC_X_DOMAIN"/>
    <property type="match status" value="1"/>
</dbReference>
<keyword evidence="1" id="KW-1133">Transmembrane helix</keyword>
<evidence type="ECO:0008006" key="3">
    <source>
        <dbReference type="Google" id="ProtNLM"/>
    </source>
</evidence>
<keyword evidence="1" id="KW-0472">Membrane</keyword>
<accession>A0A6B2L5T6</accession>
<reference evidence="2" key="1">
    <citation type="journal article" date="2020" name="J. Eukaryot. Microbiol.">
        <title>De novo Sequencing, Assembly and Annotation of the Transcriptome for the Free-Living Testate Amoeba Arcella intermedia.</title>
        <authorList>
            <person name="Ribeiro G.M."/>
            <person name="Porfirio-Sousa A.L."/>
            <person name="Maurer-Alcala X.X."/>
            <person name="Katz L.A."/>
            <person name="Lahr D.J.G."/>
        </authorList>
    </citation>
    <scope>NUCLEOTIDE SEQUENCE</scope>
</reference>